<dbReference type="Pfam" id="PF13456">
    <property type="entry name" value="RVT_3"/>
    <property type="match status" value="1"/>
</dbReference>
<dbReference type="InterPro" id="IPR012337">
    <property type="entry name" value="RNaseH-like_sf"/>
</dbReference>
<evidence type="ECO:0000313" key="2">
    <source>
        <dbReference type="EMBL" id="KAJ4747887.1"/>
    </source>
</evidence>
<evidence type="ECO:0000259" key="1">
    <source>
        <dbReference type="Pfam" id="PF13456"/>
    </source>
</evidence>
<proteinExistence type="predicted"/>
<accession>A0AAV8C032</accession>
<sequence length="263" mass="30445">MKKCRSYHIFLTFSPKFQNVKIHHGLKDSLLWLPSKSGRLEMQDCKLFFSLMWQIWKERCNYVFKGEHFDVHRVLQRADYTVYTEPRNFAQRVCINTINFRYDLPSDAALIIVDGSWDVQRKMGIAVVIYDPMGNLCNFKMMTGVAQDALVAEANAILLAIQMAKQYLISFHKIHIFSDSQIVVHAVNNHTMQEVTSWHAEEVLQACIRELHTVQAITLRHARREAVQSAHVLANDARRGMLPPPCLSQNLHQHPSCFQWVLA</sequence>
<dbReference type="AlphaFoldDB" id="A0AAV8C032"/>
<dbReference type="InterPro" id="IPR044730">
    <property type="entry name" value="RNase_H-like_dom_plant"/>
</dbReference>
<dbReference type="Proteomes" id="UP001140206">
    <property type="component" value="Chromosome 5"/>
</dbReference>
<protein>
    <recommendedName>
        <fullName evidence="1">RNase H type-1 domain-containing protein</fullName>
    </recommendedName>
</protein>
<dbReference type="InterPro" id="IPR002156">
    <property type="entry name" value="RNaseH_domain"/>
</dbReference>
<dbReference type="SUPFAM" id="SSF53098">
    <property type="entry name" value="Ribonuclease H-like"/>
    <property type="match status" value="1"/>
</dbReference>
<gene>
    <name evidence="2" type="ORF">LUZ62_082292</name>
</gene>
<dbReference type="InterPro" id="IPR036397">
    <property type="entry name" value="RNaseH_sf"/>
</dbReference>
<dbReference type="GO" id="GO:0004523">
    <property type="term" value="F:RNA-DNA hybrid ribonuclease activity"/>
    <property type="evidence" value="ECO:0007669"/>
    <property type="project" value="InterPro"/>
</dbReference>
<organism evidence="2 3">
    <name type="scientific">Rhynchospora pubera</name>
    <dbReference type="NCBI Taxonomy" id="906938"/>
    <lineage>
        <taxon>Eukaryota</taxon>
        <taxon>Viridiplantae</taxon>
        <taxon>Streptophyta</taxon>
        <taxon>Embryophyta</taxon>
        <taxon>Tracheophyta</taxon>
        <taxon>Spermatophyta</taxon>
        <taxon>Magnoliopsida</taxon>
        <taxon>Liliopsida</taxon>
        <taxon>Poales</taxon>
        <taxon>Cyperaceae</taxon>
        <taxon>Cyperoideae</taxon>
        <taxon>Rhynchosporeae</taxon>
        <taxon>Rhynchospora</taxon>
    </lineage>
</organism>
<name>A0AAV8C032_9POAL</name>
<feature type="domain" description="RNase H type-1" evidence="1">
    <location>
        <begin position="113"/>
        <end position="237"/>
    </location>
</feature>
<reference evidence="2" key="1">
    <citation type="submission" date="2022-08" db="EMBL/GenBank/DDBJ databases">
        <authorList>
            <person name="Marques A."/>
        </authorList>
    </citation>
    <scope>NUCLEOTIDE SEQUENCE</scope>
    <source>
        <strain evidence="2">RhyPub2mFocal</strain>
        <tissue evidence="2">Leaves</tissue>
    </source>
</reference>
<dbReference type="InterPro" id="IPR052929">
    <property type="entry name" value="RNase_H-like_EbsB-rel"/>
</dbReference>
<comment type="caution">
    <text evidence="2">The sequence shown here is derived from an EMBL/GenBank/DDBJ whole genome shotgun (WGS) entry which is preliminary data.</text>
</comment>
<evidence type="ECO:0000313" key="3">
    <source>
        <dbReference type="Proteomes" id="UP001140206"/>
    </source>
</evidence>
<dbReference type="CDD" id="cd06222">
    <property type="entry name" value="RNase_H_like"/>
    <property type="match status" value="1"/>
</dbReference>
<dbReference type="GO" id="GO:0003676">
    <property type="term" value="F:nucleic acid binding"/>
    <property type="evidence" value="ECO:0007669"/>
    <property type="project" value="InterPro"/>
</dbReference>
<dbReference type="PANTHER" id="PTHR47074:SF11">
    <property type="entry name" value="REVERSE TRANSCRIPTASE-LIKE PROTEIN"/>
    <property type="match status" value="1"/>
</dbReference>
<dbReference type="Gene3D" id="3.30.420.10">
    <property type="entry name" value="Ribonuclease H-like superfamily/Ribonuclease H"/>
    <property type="match status" value="1"/>
</dbReference>
<dbReference type="PANTHER" id="PTHR47074">
    <property type="entry name" value="BNAC02G40300D PROTEIN"/>
    <property type="match status" value="1"/>
</dbReference>
<dbReference type="EMBL" id="JAMFTS010000005">
    <property type="protein sequence ID" value="KAJ4747887.1"/>
    <property type="molecule type" value="Genomic_DNA"/>
</dbReference>
<keyword evidence="3" id="KW-1185">Reference proteome</keyword>